<dbReference type="AlphaFoldDB" id="A0A1Q5Q316"/>
<feature type="transmembrane region" description="Helical" evidence="2">
    <location>
        <begin position="592"/>
        <end position="613"/>
    </location>
</feature>
<comment type="caution">
    <text evidence="4">The sequence shown here is derived from an EMBL/GenBank/DDBJ whole genome shotgun (WGS) entry which is preliminary data.</text>
</comment>
<keyword evidence="2" id="KW-0472">Membrane</keyword>
<feature type="region of interest" description="Disordered" evidence="1">
    <location>
        <begin position="220"/>
        <end position="244"/>
    </location>
</feature>
<feature type="signal peptide" evidence="3">
    <location>
        <begin position="1"/>
        <end position="29"/>
    </location>
</feature>
<evidence type="ECO:0000256" key="1">
    <source>
        <dbReference type="SAM" id="MobiDB-lite"/>
    </source>
</evidence>
<dbReference type="OrthoDB" id="3267347at2"/>
<sequence length="631" mass="65853">MSRRARLAFLLVAFSLVALLVPGLPRAHAAGELTVELRGLAPAVLTGPSDVTLNVRVTNNTGAPIAEPVAEVRLQTWTPVARNRLDDWLVGKDDTATTPLLDSTLDALAPGEARDVTLVVPSANLPALSRGPRGILVRVSPASLGDGAGDTSREGSAPPSGIDRSYLINWPNSSLPPGKFLVLGTVAASSRDIAAAPDSAASSEQLSKSATALSDAGVQLAGDPALDNPPVRTPLSLPAGDPDISFLAGSQSGRDILSRATSGASTTPMLWWPTSATANALAARPKDAILVVGDDEAKAKAGTYYTPSGIATVQGAPALVFDTRMSSHLAASGNDIAHRQAMLAHAAAAIRERPNDPRTFVLAVPRDADTTIVAERLAALTGAPFSVPGLVPSVSGDAWAPTDTEPETRWQLEEIADPADPSRTLNQLAEAEKKARAVATLTSSPTEFTNALEVMSRHLVSTTFANKPNDRADILTAIQERAARLSRAITVETPSSLLLISDQPDIPIYLHSKLTAPANVVVDLIAQDPRLQTPGTVKATLEPGTRTAVAMPVNAVGSGDLKVRIQVSSESGEPIASSDVFDVRVRADWENVGTGVAAGLLALLVIGGIIRTIRRNHRHGVRDRQLDPAGN</sequence>
<evidence type="ECO:0000313" key="5">
    <source>
        <dbReference type="Proteomes" id="UP000185628"/>
    </source>
</evidence>
<dbReference type="InterPro" id="IPR046112">
    <property type="entry name" value="DUF6049"/>
</dbReference>
<organism evidence="4 5">
    <name type="scientific">Bowdeniella nasicola</name>
    <dbReference type="NCBI Taxonomy" id="208480"/>
    <lineage>
        <taxon>Bacteria</taxon>
        <taxon>Bacillati</taxon>
        <taxon>Actinomycetota</taxon>
        <taxon>Actinomycetes</taxon>
        <taxon>Actinomycetales</taxon>
        <taxon>Actinomycetaceae</taxon>
        <taxon>Bowdeniella</taxon>
    </lineage>
</organism>
<dbReference type="RefSeq" id="WP_073716509.1">
    <property type="nucleotide sequence ID" value="NZ_MQVR01000029.1"/>
</dbReference>
<dbReference type="EMBL" id="MQVR01000029">
    <property type="protein sequence ID" value="OKL54052.1"/>
    <property type="molecule type" value="Genomic_DNA"/>
</dbReference>
<keyword evidence="5" id="KW-1185">Reference proteome</keyword>
<name>A0A1Q5Q316_9ACTO</name>
<dbReference type="Pfam" id="PF19516">
    <property type="entry name" value="DUF6049"/>
    <property type="match status" value="1"/>
</dbReference>
<keyword evidence="2" id="KW-0812">Transmembrane</keyword>
<keyword evidence="3" id="KW-0732">Signal</keyword>
<keyword evidence="2" id="KW-1133">Transmembrane helix</keyword>
<gene>
    <name evidence="4" type="ORF">BSZ39_06230</name>
</gene>
<evidence type="ECO:0000256" key="3">
    <source>
        <dbReference type="SAM" id="SignalP"/>
    </source>
</evidence>
<evidence type="ECO:0000256" key="2">
    <source>
        <dbReference type="SAM" id="Phobius"/>
    </source>
</evidence>
<reference evidence="5" key="1">
    <citation type="submission" date="2016-12" db="EMBL/GenBank/DDBJ databases">
        <authorList>
            <person name="Meng X."/>
        </authorList>
    </citation>
    <scope>NUCLEOTIDE SEQUENCE [LARGE SCALE GENOMIC DNA]</scope>
    <source>
        <strain evidence="5">DSM 19116</strain>
    </source>
</reference>
<accession>A0A1Q5Q316</accession>
<evidence type="ECO:0000313" key="4">
    <source>
        <dbReference type="EMBL" id="OKL54052.1"/>
    </source>
</evidence>
<proteinExistence type="predicted"/>
<feature type="chain" id="PRO_5013316204" evidence="3">
    <location>
        <begin position="30"/>
        <end position="631"/>
    </location>
</feature>
<dbReference type="Proteomes" id="UP000185628">
    <property type="component" value="Unassembled WGS sequence"/>
</dbReference>
<protein>
    <submittedName>
        <fullName evidence="4">Uncharacterized protein</fullName>
    </submittedName>
</protein>